<gene>
    <name evidence="3" type="ORF">J1836_001840</name>
    <name evidence="2" type="ORF">J1836_10975</name>
</gene>
<evidence type="ECO:0000313" key="4">
    <source>
        <dbReference type="Proteomes" id="UP000664466"/>
    </source>
</evidence>
<organism evidence="3">
    <name type="scientific">Thiothrix fructosivorans</name>
    <dbReference type="NCBI Taxonomy" id="111770"/>
    <lineage>
        <taxon>Bacteria</taxon>
        <taxon>Pseudomonadati</taxon>
        <taxon>Pseudomonadota</taxon>
        <taxon>Gammaproteobacteria</taxon>
        <taxon>Thiotrichales</taxon>
        <taxon>Thiotrichaceae</taxon>
        <taxon>Thiothrix</taxon>
    </lineage>
</organism>
<keyword evidence="4" id="KW-1185">Reference proteome</keyword>
<accession>A0A8B0SJG6</accession>
<dbReference type="Gene3D" id="2.160.10.10">
    <property type="entry name" value="Hexapeptide repeat proteins"/>
    <property type="match status" value="1"/>
</dbReference>
<proteinExistence type="predicted"/>
<evidence type="ECO:0000259" key="1">
    <source>
        <dbReference type="Pfam" id="PF00483"/>
    </source>
</evidence>
<dbReference type="Gene3D" id="3.90.550.10">
    <property type="entry name" value="Spore Coat Polysaccharide Biosynthesis Protein SpsA, Chain A"/>
    <property type="match status" value="1"/>
</dbReference>
<dbReference type="InterPro" id="IPR029044">
    <property type="entry name" value="Nucleotide-diphossugar_trans"/>
</dbReference>
<dbReference type="Proteomes" id="UP000664466">
    <property type="component" value="Unassembled WGS sequence"/>
</dbReference>
<dbReference type="SUPFAM" id="SSF51161">
    <property type="entry name" value="Trimeric LpxA-like enzymes"/>
    <property type="match status" value="1"/>
</dbReference>
<dbReference type="InterPro" id="IPR050486">
    <property type="entry name" value="Mannose-1P_guanyltransferase"/>
</dbReference>
<feature type="domain" description="Nucleotidyl transferase" evidence="1">
    <location>
        <begin position="2"/>
        <end position="245"/>
    </location>
</feature>
<protein>
    <submittedName>
        <fullName evidence="3">NDP-sugar synthase</fullName>
    </submittedName>
</protein>
<evidence type="ECO:0000313" key="3">
    <source>
        <dbReference type="EMBL" id="QTX11135.1"/>
    </source>
</evidence>
<reference evidence="3" key="2">
    <citation type="submission" date="2021-04" db="EMBL/GenBank/DDBJ databases">
        <title>Complete Genome and methylome analysis of Thiothrix fructosivorans ATCC 49748.</title>
        <authorList>
            <person name="Fomenkov A."/>
            <person name="Sun L."/>
            <person name="Vincze T."/>
            <person name="Grabovich M.Y."/>
            <person name="Roberts R.J."/>
        </authorList>
    </citation>
    <scope>NUCLEOTIDE SEQUENCE</scope>
    <source>
        <strain evidence="3">ATCC 49748</strain>
    </source>
</reference>
<evidence type="ECO:0000313" key="2">
    <source>
        <dbReference type="EMBL" id="MBO0613435.1"/>
    </source>
</evidence>
<dbReference type="InterPro" id="IPR005835">
    <property type="entry name" value="NTP_transferase_dom"/>
</dbReference>
<dbReference type="CDD" id="cd04181">
    <property type="entry name" value="NTP_transferase"/>
    <property type="match status" value="1"/>
</dbReference>
<dbReference type="AlphaFoldDB" id="A0A8B0SJG6"/>
<dbReference type="InterPro" id="IPR001451">
    <property type="entry name" value="Hexapep"/>
</dbReference>
<dbReference type="PANTHER" id="PTHR22572">
    <property type="entry name" value="SUGAR-1-PHOSPHATE GUANYL TRANSFERASE"/>
    <property type="match status" value="1"/>
</dbReference>
<dbReference type="SUPFAM" id="SSF53448">
    <property type="entry name" value="Nucleotide-diphospho-sugar transferases"/>
    <property type="match status" value="1"/>
</dbReference>
<reference evidence="2 4" key="1">
    <citation type="submission" date="2021-03" db="EMBL/GenBank/DDBJ databases">
        <title>Draft genome and methylome analysis of Thiotrix fructosivoruns ATCC 49748.</title>
        <authorList>
            <person name="Fomenkov A."/>
            <person name="Grabovich M.Y."/>
            <person name="Roberts R.J."/>
        </authorList>
    </citation>
    <scope>NUCLEOTIDE SEQUENCE [LARGE SCALE GENOMIC DNA]</scope>
    <source>
        <strain evidence="2 4">ATCC 49748</strain>
    </source>
</reference>
<sequence>MKAMILAAGKGTRVRPITNEMPKPMIPILRKPVMESIVELLRTHDVQEIVVNTSHLAPVIENYFRDGTQLGVHIAYSYEGYMTEDGLEGKALGSAGGMKRIQEFSGFFDETFIVLCGDAWIDLDISAALRQHREKGGVATIILQEVPHEEVHKYGVVKLDERQRIVQFQEKPKPQYAVSNLINTGIYIFEPEIFDYIPSGVEYDIGSQLFPALVGAGEEFFGIKMDFQWVDIGSVPDVWAATRMALQGKIHGFDMPGKEVRPGIWTGINVSINWDRVKIKPPVYIGSSTKIEAGSKIMGPCMIGANCVVETGAEISECLISDYTRIGGMATLDNKLIFGGECISPDGNVINVSETQIRWLVNDTRRVLNPSDIHDMLLFNNMLSFYGELELEREKEMA</sequence>
<dbReference type="EMBL" id="JAFMPM010000006">
    <property type="protein sequence ID" value="MBO0613435.1"/>
    <property type="molecule type" value="Genomic_DNA"/>
</dbReference>
<dbReference type="InterPro" id="IPR011004">
    <property type="entry name" value="Trimer_LpxA-like_sf"/>
</dbReference>
<dbReference type="Pfam" id="PF00132">
    <property type="entry name" value="Hexapep"/>
    <property type="match status" value="1"/>
</dbReference>
<dbReference type="RefSeq" id="WP_207251130.1">
    <property type="nucleotide sequence ID" value="NZ_JAFMPM010000006.1"/>
</dbReference>
<name>A0A8B0SJG6_9GAMM</name>
<dbReference type="Pfam" id="PF00483">
    <property type="entry name" value="NTP_transferase"/>
    <property type="match status" value="1"/>
</dbReference>
<dbReference type="EMBL" id="CP072748">
    <property type="protein sequence ID" value="QTX11135.1"/>
    <property type="molecule type" value="Genomic_DNA"/>
</dbReference>